<evidence type="ECO:0000313" key="1">
    <source>
        <dbReference type="EMBL" id="KKN95776.1"/>
    </source>
</evidence>
<organism evidence="1">
    <name type="scientific">marine sediment metagenome</name>
    <dbReference type="NCBI Taxonomy" id="412755"/>
    <lineage>
        <taxon>unclassified sequences</taxon>
        <taxon>metagenomes</taxon>
        <taxon>ecological metagenomes</taxon>
    </lineage>
</organism>
<comment type="caution">
    <text evidence="1">The sequence shown here is derived from an EMBL/GenBank/DDBJ whole genome shotgun (WGS) entry which is preliminary data.</text>
</comment>
<proteinExistence type="predicted"/>
<sequence>MWITNRWGFSYSQEGGIRKELSKAGTNWVKCEGNIISLLIANYVIQREEDKQEMTKLKMVNGKIGHINRSVRCRLRVEGSWGFLGGFIQHCIMLNKHMNISFTEELNIQNYFLCTKCPNSENRNKILAILKDNNNCNCGNIIISGKYCLSCQNYQEVEEKN</sequence>
<dbReference type="EMBL" id="LAZR01000069">
    <property type="protein sequence ID" value="KKN95776.1"/>
    <property type="molecule type" value="Genomic_DNA"/>
</dbReference>
<dbReference type="AlphaFoldDB" id="A0A0F9X9Y3"/>
<gene>
    <name evidence="1" type="ORF">LCGC14_0176450</name>
</gene>
<accession>A0A0F9X9Y3</accession>
<name>A0A0F9X9Y3_9ZZZZ</name>
<reference evidence="1" key="1">
    <citation type="journal article" date="2015" name="Nature">
        <title>Complex archaea that bridge the gap between prokaryotes and eukaryotes.</title>
        <authorList>
            <person name="Spang A."/>
            <person name="Saw J.H."/>
            <person name="Jorgensen S.L."/>
            <person name="Zaremba-Niedzwiedzka K."/>
            <person name="Martijn J."/>
            <person name="Lind A.E."/>
            <person name="van Eijk R."/>
            <person name="Schleper C."/>
            <person name="Guy L."/>
            <person name="Ettema T.J."/>
        </authorList>
    </citation>
    <scope>NUCLEOTIDE SEQUENCE</scope>
</reference>
<protein>
    <submittedName>
        <fullName evidence="1">Uncharacterized protein</fullName>
    </submittedName>
</protein>